<evidence type="ECO:0000313" key="3">
    <source>
        <dbReference type="EMBL" id="KAF3554571.1"/>
    </source>
</evidence>
<dbReference type="AlphaFoldDB" id="A0A8S9R0P4"/>
<reference evidence="3" key="1">
    <citation type="submission" date="2019-12" db="EMBL/GenBank/DDBJ databases">
        <title>Genome sequencing and annotation of Brassica cretica.</title>
        <authorList>
            <person name="Studholme D.J."/>
            <person name="Sarris P."/>
        </authorList>
    </citation>
    <scope>NUCLEOTIDE SEQUENCE</scope>
    <source>
        <strain evidence="3">PFS-109/04</strain>
        <tissue evidence="3">Leaf</tissue>
    </source>
</reference>
<name>A0A8S9R0P4_BRACR</name>
<feature type="coiled-coil region" evidence="1">
    <location>
        <begin position="609"/>
        <end position="664"/>
    </location>
</feature>
<evidence type="ECO:0000256" key="2">
    <source>
        <dbReference type="SAM" id="MobiDB-lite"/>
    </source>
</evidence>
<dbReference type="Proteomes" id="UP000712600">
    <property type="component" value="Unassembled WGS sequence"/>
</dbReference>
<dbReference type="PANTHER" id="PTHR31099:SF49">
    <property type="entry name" value="MYOSIN HEAVY CHAIN-LIKE PROTEIN"/>
    <property type="match status" value="1"/>
</dbReference>
<comment type="caution">
    <text evidence="3">The sequence shown here is derived from an EMBL/GenBank/DDBJ whole genome shotgun (WGS) entry which is preliminary data.</text>
</comment>
<feature type="region of interest" description="Disordered" evidence="2">
    <location>
        <begin position="687"/>
        <end position="718"/>
    </location>
</feature>
<gene>
    <name evidence="3" type="ORF">F2Q69_00013615</name>
</gene>
<protein>
    <submittedName>
        <fullName evidence="3">Uncharacterized protein</fullName>
    </submittedName>
</protein>
<proteinExistence type="predicted"/>
<feature type="region of interest" description="Disordered" evidence="2">
    <location>
        <begin position="290"/>
        <end position="323"/>
    </location>
</feature>
<feature type="region of interest" description="Disordered" evidence="2">
    <location>
        <begin position="498"/>
        <end position="534"/>
    </location>
</feature>
<keyword evidence="1" id="KW-0175">Coiled coil</keyword>
<sequence>MDSSDSSLDLTVKVKNPKAIVAKRTSPVGGSRYPPIDPPSVIGAEEVAVWRKKYELPDDVVIRVPDPEDRVSDFGVDEVPVYERYFASGFRGQIPSLVAKISETLGISPGQPNPPAWRTLIALQNLGDLYGLVIGVAEVLCSYSVSPLSSEEWRYYLHPRGKEPPVREIPKKERKQLLAFEGNWTEKFTFMHLPGFSYIWQLEDLPRVDYSLGKDTIEQVLKLPLERRRIPFLVSKAALKRCSIWGEMSGSKGDKALAEYKKALEVMSARKAAPKRVASTEDDEVQFIRSSKRHSGAAAAPSSSKKKSKALDSSPKDSPSAPYDWATLLNNLNRRYFLRVRCFWHQKRTLPQPSNRSRVASQLYHLWERMESAVFTKVEMDNLTSQLRKEKDAALAKDKEIKELRLKVRNQEEAGELAATENISLRGKLKKREEELNDLKDAAETFDAEKVMAVSGAKVVARWELMREWLNGQTDSWDPVNTLEQYKVVKTTEAELLGLPPPSFEYEPQVPGGEEKKSKASDSSPKDSPSAPYDRATLLNNLNTKVFPSTPVLLVSEEDSSATIQSLQGDLLEVASQLYHLGERMESAVFTKVEMDNLTSQLRKEKDAALAKDKEIKELRLKVRNQEEAGELAATENVSLRGQLKKREEELNDLKDAAETFDAEKVMDVSGAEYKVVKTTEAELLGLPPPSFEYEPQVPGAEEVKKAPEPDADDPPTE</sequence>
<feature type="compositionally biased region" description="Low complexity" evidence="2">
    <location>
        <begin position="311"/>
        <end position="323"/>
    </location>
</feature>
<organism evidence="3 4">
    <name type="scientific">Brassica cretica</name>
    <name type="common">Mustard</name>
    <dbReference type="NCBI Taxonomy" id="69181"/>
    <lineage>
        <taxon>Eukaryota</taxon>
        <taxon>Viridiplantae</taxon>
        <taxon>Streptophyta</taxon>
        <taxon>Embryophyta</taxon>
        <taxon>Tracheophyta</taxon>
        <taxon>Spermatophyta</taxon>
        <taxon>Magnoliopsida</taxon>
        <taxon>eudicotyledons</taxon>
        <taxon>Gunneridae</taxon>
        <taxon>Pentapetalae</taxon>
        <taxon>rosids</taxon>
        <taxon>malvids</taxon>
        <taxon>Brassicales</taxon>
        <taxon>Brassicaceae</taxon>
        <taxon>Brassiceae</taxon>
        <taxon>Brassica</taxon>
    </lineage>
</organism>
<evidence type="ECO:0000313" key="4">
    <source>
        <dbReference type="Proteomes" id="UP000712600"/>
    </source>
</evidence>
<evidence type="ECO:0000256" key="1">
    <source>
        <dbReference type="SAM" id="Coils"/>
    </source>
</evidence>
<dbReference type="PANTHER" id="PTHR31099">
    <property type="entry name" value="OS06G0165300 PROTEIN"/>
    <property type="match status" value="1"/>
</dbReference>
<dbReference type="EMBL" id="QGKX02000996">
    <property type="protein sequence ID" value="KAF3554571.1"/>
    <property type="molecule type" value="Genomic_DNA"/>
</dbReference>
<feature type="coiled-coil region" evidence="1">
    <location>
        <begin position="394"/>
        <end position="449"/>
    </location>
</feature>
<feature type="compositionally biased region" description="Low complexity" evidence="2">
    <location>
        <begin position="521"/>
        <end position="532"/>
    </location>
</feature>
<accession>A0A8S9R0P4</accession>